<feature type="transmembrane region" description="Helical" evidence="1">
    <location>
        <begin position="75"/>
        <end position="99"/>
    </location>
</feature>
<organism evidence="3 4">
    <name type="scientific">Mycena chlorophos</name>
    <name type="common">Agaric fungus</name>
    <name type="synonym">Agaricus chlorophos</name>
    <dbReference type="NCBI Taxonomy" id="658473"/>
    <lineage>
        <taxon>Eukaryota</taxon>
        <taxon>Fungi</taxon>
        <taxon>Dikarya</taxon>
        <taxon>Basidiomycota</taxon>
        <taxon>Agaricomycotina</taxon>
        <taxon>Agaricomycetes</taxon>
        <taxon>Agaricomycetidae</taxon>
        <taxon>Agaricales</taxon>
        <taxon>Marasmiineae</taxon>
        <taxon>Mycenaceae</taxon>
        <taxon>Mycena</taxon>
    </lineage>
</organism>
<dbReference type="EMBL" id="DF843416">
    <property type="protein sequence ID" value="GAT47383.1"/>
    <property type="molecule type" value="Genomic_DNA"/>
</dbReference>
<proteinExistence type="predicted"/>
<accession>A0ABQ0L8G1</accession>
<protein>
    <recommendedName>
        <fullName evidence="2">DUF6534 domain-containing protein</fullName>
    </recommendedName>
</protein>
<dbReference type="Proteomes" id="UP000815677">
    <property type="component" value="Unassembled WGS sequence"/>
</dbReference>
<keyword evidence="1" id="KW-1133">Transmembrane helix</keyword>
<dbReference type="PANTHER" id="PTHR40465">
    <property type="entry name" value="CHROMOSOME 1, WHOLE GENOME SHOTGUN SEQUENCE"/>
    <property type="match status" value="1"/>
</dbReference>
<evidence type="ECO:0000259" key="2">
    <source>
        <dbReference type="Pfam" id="PF20152"/>
    </source>
</evidence>
<feature type="transmembrane region" description="Helical" evidence="1">
    <location>
        <begin position="119"/>
        <end position="140"/>
    </location>
</feature>
<reference evidence="3" key="1">
    <citation type="submission" date="2014-09" db="EMBL/GenBank/DDBJ databases">
        <title>Genome sequence of the luminous mushroom Mycena chlorophos for searching fungal bioluminescence genes.</title>
        <authorList>
            <person name="Tanaka Y."/>
            <person name="Kasuga D."/>
            <person name="Oba Y."/>
            <person name="Hase S."/>
            <person name="Sato K."/>
            <person name="Oba Y."/>
            <person name="Sakakibara Y."/>
        </authorList>
    </citation>
    <scope>NUCLEOTIDE SEQUENCE</scope>
</reference>
<feature type="transmembrane region" description="Helical" evidence="1">
    <location>
        <begin position="39"/>
        <end position="63"/>
    </location>
</feature>
<sequence length="364" mass="40561">MSSTPLIKTARRHKGNSVIHLVPASQAFVDNRTTSLGSWVIAGFTDAILLGVVLCQVATFFRSNSRRSQEGIGRYYRWLVVVVTFLSLIKTAQSIAIVWVQNVADYMNPDVARTLVAKAWWQVSPPTITAITGIIVQSFFALRFYMLARNIWVVIPIVCSMFLGFAGVCLSLNSIIIGNAKAKVTWLLVHLICVFATDFMITCGTVWALGKRTNGGLPETVSLINRLMRLVFESAAPPTVAAAIDLIMTQTLGQQHLLWHLLLNYTLAKLYAISLLYTLNSINEYREYLSGERVISSGSHGQISGTQYRTKRADMEMGNVRSKNAGEVYVQTQIITQVSPSIEEPDRHIIMDDKTSGWKPDWDQ</sequence>
<gene>
    <name evidence="3" type="ORF">MCHLO_04843</name>
</gene>
<keyword evidence="1" id="KW-0472">Membrane</keyword>
<dbReference type="Pfam" id="PF20152">
    <property type="entry name" value="DUF6534"/>
    <property type="match status" value="1"/>
</dbReference>
<feature type="domain" description="DUF6534" evidence="2">
    <location>
        <begin position="195"/>
        <end position="281"/>
    </location>
</feature>
<evidence type="ECO:0000313" key="4">
    <source>
        <dbReference type="Proteomes" id="UP000815677"/>
    </source>
</evidence>
<dbReference type="InterPro" id="IPR045339">
    <property type="entry name" value="DUF6534"/>
</dbReference>
<feature type="transmembrane region" description="Helical" evidence="1">
    <location>
        <begin position="257"/>
        <end position="279"/>
    </location>
</feature>
<dbReference type="PANTHER" id="PTHR40465:SF1">
    <property type="entry name" value="DUF6534 DOMAIN-CONTAINING PROTEIN"/>
    <property type="match status" value="1"/>
</dbReference>
<keyword evidence="4" id="KW-1185">Reference proteome</keyword>
<evidence type="ECO:0000256" key="1">
    <source>
        <dbReference type="SAM" id="Phobius"/>
    </source>
</evidence>
<evidence type="ECO:0000313" key="3">
    <source>
        <dbReference type="EMBL" id="GAT47383.1"/>
    </source>
</evidence>
<name>A0ABQ0L8G1_MYCCL</name>
<feature type="transmembrane region" description="Helical" evidence="1">
    <location>
        <begin position="152"/>
        <end position="178"/>
    </location>
</feature>
<keyword evidence="1" id="KW-0812">Transmembrane</keyword>
<feature type="transmembrane region" description="Helical" evidence="1">
    <location>
        <begin position="184"/>
        <end position="209"/>
    </location>
</feature>
<feature type="transmembrane region" description="Helical" evidence="1">
    <location>
        <begin position="230"/>
        <end position="251"/>
    </location>
</feature>